<evidence type="ECO:0000313" key="2">
    <source>
        <dbReference type="EMBL" id="TDW66193.1"/>
    </source>
</evidence>
<reference evidence="2 3" key="1">
    <citation type="submission" date="2019-03" db="EMBL/GenBank/DDBJ databases">
        <title>Genomic Encyclopedia of Type Strains, Phase III (KMG-III): the genomes of soil and plant-associated and newly described type strains.</title>
        <authorList>
            <person name="Whitman W."/>
        </authorList>
    </citation>
    <scope>NUCLEOTIDE SEQUENCE [LARGE SCALE GENOMIC DNA]</scope>
    <source>
        <strain evidence="2 3">VKM Ac-2573</strain>
    </source>
</reference>
<feature type="region of interest" description="Disordered" evidence="1">
    <location>
        <begin position="448"/>
        <end position="484"/>
    </location>
</feature>
<comment type="caution">
    <text evidence="2">The sequence shown here is derived from an EMBL/GenBank/DDBJ whole genome shotgun (WGS) entry which is preliminary data.</text>
</comment>
<dbReference type="Proteomes" id="UP000295146">
    <property type="component" value="Unassembled WGS sequence"/>
</dbReference>
<evidence type="ECO:0000256" key="1">
    <source>
        <dbReference type="SAM" id="MobiDB-lite"/>
    </source>
</evidence>
<dbReference type="EMBL" id="SODP01000003">
    <property type="protein sequence ID" value="TDW66193.1"/>
    <property type="molecule type" value="Genomic_DNA"/>
</dbReference>
<sequence>MTIHPELAGDIEVRTEPDGAVVIGPDPIGAAGLVFVSLDGSLLAVDPMAPHGPVQLRVSDPARLSAIEAVYGADAAAAVMRSLTSKDGASIRVPLVDSPERDALVRLGIVRWLKDRCPVAVDRPLLIVEEEVLATRLRDLLDADHTPPDALLDWAPTMVQWARASRRTGSTFGLTPAVPALIADALREVEALLASQSESELLDDLQHETELLLAQQALDLPAVDPDAEWAVMSELSPRGADLMGNDDTLTYRRRGPVDWDRTPPTSTSRAEDAVSWSIAPQTGGDLLTVVVKTFPESPHASDLDVPSSLIAPPALLQATLYQSSWPLPLAVVDLESRPENEALMGSLRLDPVVTERIRSSEQPALSVEVQVKGIPSPPRTGAEARRAAAIRWATRGLCGLRLASVAPLSSRTGLLTTALEALAAAARRYAELPNGGGTAAAAQCEALMQEPASSEPIPGPELWIPDDVADELPPLPAGDPWTGPGRATAAEYWYSAAPPLAAPPADS</sequence>
<dbReference type="OrthoDB" id="3801017at2"/>
<protein>
    <submittedName>
        <fullName evidence="2">Uncharacterized protein</fullName>
    </submittedName>
</protein>
<name>A0A4R8BYG6_9ACTN</name>
<dbReference type="RefSeq" id="WP_134107935.1">
    <property type="nucleotide sequence ID" value="NZ_SODP01000003.1"/>
</dbReference>
<proteinExistence type="predicted"/>
<dbReference type="AlphaFoldDB" id="A0A4R8BYG6"/>
<keyword evidence="3" id="KW-1185">Reference proteome</keyword>
<accession>A0A4R8BYG6</accession>
<feature type="region of interest" description="Disordered" evidence="1">
    <location>
        <begin position="254"/>
        <end position="273"/>
    </location>
</feature>
<gene>
    <name evidence="2" type="ORF">EV653_6215</name>
</gene>
<organism evidence="2 3">
    <name type="scientific">Kribbella pratensis</name>
    <dbReference type="NCBI Taxonomy" id="2512112"/>
    <lineage>
        <taxon>Bacteria</taxon>
        <taxon>Bacillati</taxon>
        <taxon>Actinomycetota</taxon>
        <taxon>Actinomycetes</taxon>
        <taxon>Propionibacteriales</taxon>
        <taxon>Kribbellaceae</taxon>
        <taxon>Kribbella</taxon>
    </lineage>
</organism>
<evidence type="ECO:0000313" key="3">
    <source>
        <dbReference type="Proteomes" id="UP000295146"/>
    </source>
</evidence>